<organism evidence="1 2">
    <name type="scientific">Aquarana catesbeiana</name>
    <name type="common">American bullfrog</name>
    <name type="synonym">Rana catesbeiana</name>
    <dbReference type="NCBI Taxonomy" id="8400"/>
    <lineage>
        <taxon>Eukaryota</taxon>
        <taxon>Metazoa</taxon>
        <taxon>Chordata</taxon>
        <taxon>Craniata</taxon>
        <taxon>Vertebrata</taxon>
        <taxon>Euteleostomi</taxon>
        <taxon>Amphibia</taxon>
        <taxon>Batrachia</taxon>
        <taxon>Anura</taxon>
        <taxon>Neobatrachia</taxon>
        <taxon>Ranoidea</taxon>
        <taxon>Ranidae</taxon>
        <taxon>Aquarana</taxon>
    </lineage>
</organism>
<name>A0A2G9S8K7_AQUCT</name>
<reference evidence="2" key="1">
    <citation type="journal article" date="2017" name="Nat. Commun.">
        <title>The North American bullfrog draft genome provides insight into hormonal regulation of long noncoding RNA.</title>
        <authorList>
            <person name="Hammond S.A."/>
            <person name="Warren R.L."/>
            <person name="Vandervalk B.P."/>
            <person name="Kucuk E."/>
            <person name="Khan H."/>
            <person name="Gibb E.A."/>
            <person name="Pandoh P."/>
            <person name="Kirk H."/>
            <person name="Zhao Y."/>
            <person name="Jones M."/>
            <person name="Mungall A.J."/>
            <person name="Coope R."/>
            <person name="Pleasance S."/>
            <person name="Moore R.A."/>
            <person name="Holt R.A."/>
            <person name="Round J.M."/>
            <person name="Ohora S."/>
            <person name="Walle B.V."/>
            <person name="Veldhoen N."/>
            <person name="Helbing C.C."/>
            <person name="Birol I."/>
        </authorList>
    </citation>
    <scope>NUCLEOTIDE SEQUENCE [LARGE SCALE GENOMIC DNA]</scope>
</reference>
<dbReference type="OrthoDB" id="9374483at2759"/>
<gene>
    <name evidence="1" type="ORF">AB205_0075670</name>
</gene>
<dbReference type="EMBL" id="KV925722">
    <property type="protein sequence ID" value="PIO36482.1"/>
    <property type="molecule type" value="Genomic_DNA"/>
</dbReference>
<accession>A0A2G9S8K7</accession>
<evidence type="ECO:0008006" key="3">
    <source>
        <dbReference type="Google" id="ProtNLM"/>
    </source>
</evidence>
<dbReference type="Gene3D" id="2.30.30.40">
    <property type="entry name" value="SH3 Domains"/>
    <property type="match status" value="1"/>
</dbReference>
<dbReference type="AlphaFoldDB" id="A0A2G9S8K7"/>
<evidence type="ECO:0000313" key="1">
    <source>
        <dbReference type="EMBL" id="PIO36482.1"/>
    </source>
</evidence>
<protein>
    <recommendedName>
        <fullName evidence="3">SH3 domain-containing protein</fullName>
    </recommendedName>
</protein>
<feature type="non-terminal residue" evidence="1">
    <location>
        <position position="1"/>
    </location>
</feature>
<proteinExistence type="predicted"/>
<keyword evidence="2" id="KW-1185">Reference proteome</keyword>
<sequence>TTQAHTPFVSWINSESPTISSEPISPVVTQPSPAIDTETSPVHLTSPPSDSIPGRKAIAVYPCEAEHNSELSFQVGEVFEDGKFIYFTSRQILGHVEFGIPIS</sequence>
<dbReference type="Proteomes" id="UP000228934">
    <property type="component" value="Unassembled WGS sequence"/>
</dbReference>
<dbReference type="InterPro" id="IPR036028">
    <property type="entry name" value="SH3-like_dom_sf"/>
</dbReference>
<dbReference type="SUPFAM" id="SSF50044">
    <property type="entry name" value="SH3-domain"/>
    <property type="match status" value="1"/>
</dbReference>
<evidence type="ECO:0000313" key="2">
    <source>
        <dbReference type="Proteomes" id="UP000228934"/>
    </source>
</evidence>